<evidence type="ECO:0000256" key="9">
    <source>
        <dbReference type="ARBA" id="ARBA00023054"/>
    </source>
</evidence>
<dbReference type="InterPro" id="IPR027417">
    <property type="entry name" value="P-loop_NTPase"/>
</dbReference>
<evidence type="ECO:0000259" key="14">
    <source>
        <dbReference type="Pfam" id="PF12774"/>
    </source>
</evidence>
<dbReference type="InterPro" id="IPR035699">
    <property type="entry name" value="AAA_6"/>
</dbReference>
<evidence type="ECO:0000256" key="7">
    <source>
        <dbReference type="ARBA" id="ARBA00022840"/>
    </source>
</evidence>
<keyword evidence="12" id="KW-0206">Cytoskeleton</keyword>
<dbReference type="VEuPathDB" id="TriTrypDB:TcCL_ESM04043"/>
<evidence type="ECO:0000313" key="15">
    <source>
        <dbReference type="EMBL" id="PWU96425.1"/>
    </source>
</evidence>
<dbReference type="GO" id="GO:0005874">
    <property type="term" value="C:microtubule"/>
    <property type="evidence" value="ECO:0007669"/>
    <property type="project" value="UniProtKB-KW"/>
</dbReference>
<dbReference type="Gene3D" id="1.10.8.710">
    <property type="match status" value="1"/>
</dbReference>
<dbReference type="GO" id="GO:0045505">
    <property type="term" value="F:dynein intermediate chain binding"/>
    <property type="evidence" value="ECO:0007669"/>
    <property type="project" value="InterPro"/>
</dbReference>
<evidence type="ECO:0000256" key="5">
    <source>
        <dbReference type="ARBA" id="ARBA00022737"/>
    </source>
</evidence>
<dbReference type="InterPro" id="IPR043157">
    <property type="entry name" value="Dynein_AAA1S"/>
</dbReference>
<keyword evidence="9" id="KW-0175">Coiled coil</keyword>
<gene>
    <name evidence="15" type="ORF">C3747_258g12</name>
</gene>
<keyword evidence="4" id="KW-0493">Microtubule</keyword>
<evidence type="ECO:0000256" key="3">
    <source>
        <dbReference type="ARBA" id="ARBA00022490"/>
    </source>
</evidence>
<evidence type="ECO:0000256" key="8">
    <source>
        <dbReference type="ARBA" id="ARBA00023017"/>
    </source>
</evidence>
<evidence type="ECO:0000256" key="12">
    <source>
        <dbReference type="ARBA" id="ARBA00023212"/>
    </source>
</evidence>
<name>A0A2V2VJ24_TRYCR</name>
<evidence type="ECO:0000256" key="1">
    <source>
        <dbReference type="ARBA" id="ARBA00004430"/>
    </source>
</evidence>
<keyword evidence="13" id="KW-0966">Cell projection</keyword>
<dbReference type="AlphaFoldDB" id="A0A2V2VJ24"/>
<dbReference type="SUPFAM" id="SSF52540">
    <property type="entry name" value="P-loop containing nucleoside triphosphate hydrolases"/>
    <property type="match status" value="2"/>
</dbReference>
<dbReference type="GO" id="GO:0007018">
    <property type="term" value="P:microtubule-based movement"/>
    <property type="evidence" value="ECO:0007669"/>
    <property type="project" value="InterPro"/>
</dbReference>
<evidence type="ECO:0000256" key="2">
    <source>
        <dbReference type="ARBA" id="ARBA00008887"/>
    </source>
</evidence>
<keyword evidence="8" id="KW-0243">Dynein</keyword>
<accession>A0A2V2VJ24</accession>
<dbReference type="GO" id="GO:0005930">
    <property type="term" value="C:axoneme"/>
    <property type="evidence" value="ECO:0007669"/>
    <property type="project" value="UniProtKB-SubCell"/>
</dbReference>
<keyword evidence="11" id="KW-0505">Motor protein</keyword>
<sequence length="438" mass="49698">MQWGKIIRGLSQANAWGCFDEFNRIDLPVLSVVAQQVSCVLQALKQHKEKFIFIDGQVTDLMPGVGFFITMNPGYAGRQELPENLKILFRGVTMMIPDRQTIMKVKLASQGYSLDDLLSKKFFTLYKLCEEQLSKQRHYDFGLRNILSVLRTAGAVLRRNPGKDEEDLFMRTLRDMNLSKLVFDDIELFDSLLRDMFPGRQFVKGTHPEIEGELAKVIQEKGLQQWTPWVSKVLQLYETKLVRHGIMVVGPAMCGKTRCYEVMTDTLSRISVPHRQLRMNPKAITAPQMFGRIDVSGDWHDGVFSSLWRTAVRNAKKRNIWIICDGPVDAIWIENLNTVLDDNKLLTLANGDRIQMTDTMKCCFEVENLANASPATVSRAGIIYISDVILGWKPMLESKLHATTSADGVILPSDVVMTCNPLLAEKLLASLCRLRARR</sequence>
<dbReference type="GO" id="GO:0005524">
    <property type="term" value="F:ATP binding"/>
    <property type="evidence" value="ECO:0007669"/>
    <property type="project" value="UniProtKB-KW"/>
</dbReference>
<protein>
    <submittedName>
        <fullName evidence="15">Putative dynein heavy chain</fullName>
    </submittedName>
</protein>
<evidence type="ECO:0000256" key="4">
    <source>
        <dbReference type="ARBA" id="ARBA00022701"/>
    </source>
</evidence>
<keyword evidence="3" id="KW-0963">Cytoplasm</keyword>
<dbReference type="FunFam" id="3.40.50.300:FF:001386">
    <property type="entry name" value="Dynein heavy chain, putative"/>
    <property type="match status" value="1"/>
</dbReference>
<comment type="caution">
    <text evidence="15">The sequence shown here is derived from an EMBL/GenBank/DDBJ whole genome shotgun (WGS) entry which is preliminary data.</text>
</comment>
<keyword evidence="7" id="KW-0067">ATP-binding</keyword>
<dbReference type="VEuPathDB" id="TriTrypDB:TcCLB.474341.9"/>
<evidence type="ECO:0000313" key="16">
    <source>
        <dbReference type="Proteomes" id="UP000246078"/>
    </source>
</evidence>
<feature type="domain" description="Dynein heavy chain hydrolytic ATP-binding dynein motor region" evidence="14">
    <location>
        <begin position="4"/>
        <end position="257"/>
    </location>
</feature>
<dbReference type="PANTHER" id="PTHR46961:SF19">
    <property type="entry name" value="DYNEIN HEAVY CHAIN 5, AXONEMAL"/>
    <property type="match status" value="1"/>
</dbReference>
<dbReference type="GO" id="GO:0051959">
    <property type="term" value="F:dynein light intermediate chain binding"/>
    <property type="evidence" value="ECO:0007669"/>
    <property type="project" value="InterPro"/>
</dbReference>
<evidence type="ECO:0000256" key="11">
    <source>
        <dbReference type="ARBA" id="ARBA00023175"/>
    </source>
</evidence>
<dbReference type="Pfam" id="PF12774">
    <property type="entry name" value="AAA_6"/>
    <property type="match status" value="1"/>
</dbReference>
<dbReference type="InterPro" id="IPR026983">
    <property type="entry name" value="DHC"/>
</dbReference>
<evidence type="ECO:0000256" key="6">
    <source>
        <dbReference type="ARBA" id="ARBA00022741"/>
    </source>
</evidence>
<dbReference type="GO" id="GO:0030286">
    <property type="term" value="C:dynein complex"/>
    <property type="evidence" value="ECO:0007669"/>
    <property type="project" value="UniProtKB-KW"/>
</dbReference>
<evidence type="ECO:0000256" key="13">
    <source>
        <dbReference type="ARBA" id="ARBA00023273"/>
    </source>
</evidence>
<keyword evidence="5" id="KW-0677">Repeat</keyword>
<dbReference type="Gene3D" id="3.40.50.300">
    <property type="entry name" value="P-loop containing nucleotide triphosphate hydrolases"/>
    <property type="match status" value="2"/>
</dbReference>
<evidence type="ECO:0000256" key="10">
    <source>
        <dbReference type="ARBA" id="ARBA00023069"/>
    </source>
</evidence>
<proteinExistence type="inferred from homology"/>
<organism evidence="15 16">
    <name type="scientific">Trypanosoma cruzi</name>
    <dbReference type="NCBI Taxonomy" id="5693"/>
    <lineage>
        <taxon>Eukaryota</taxon>
        <taxon>Discoba</taxon>
        <taxon>Euglenozoa</taxon>
        <taxon>Kinetoplastea</taxon>
        <taxon>Metakinetoplastina</taxon>
        <taxon>Trypanosomatida</taxon>
        <taxon>Trypanosomatidae</taxon>
        <taxon>Trypanosoma</taxon>
        <taxon>Schizotrypanum</taxon>
    </lineage>
</organism>
<dbReference type="VEuPathDB" id="TriTrypDB:TcCL_ESM03932"/>
<keyword evidence="10" id="KW-0969">Cilium</keyword>
<comment type="subcellular location">
    <subcellularLocation>
        <location evidence="1">Cytoplasm</location>
        <location evidence="1">Cytoskeleton</location>
        <location evidence="1">Cilium axoneme</location>
    </subcellularLocation>
</comment>
<dbReference type="Proteomes" id="UP000246078">
    <property type="component" value="Unassembled WGS sequence"/>
</dbReference>
<dbReference type="VEuPathDB" id="TriTrypDB:C3747_258g12"/>
<reference evidence="15 16" key="1">
    <citation type="journal article" date="2018" name="Microb. Genom.">
        <title>Expanding an expanded genome: long-read sequencing of Trypanosoma cruzi.</title>
        <authorList>
            <person name="Berna L."/>
            <person name="Rodriguez M."/>
            <person name="Chiribao M.L."/>
            <person name="Parodi-Talice A."/>
            <person name="Pita S."/>
            <person name="Rijo G."/>
            <person name="Alvarez-Valin F."/>
            <person name="Robello C."/>
        </authorList>
    </citation>
    <scope>NUCLEOTIDE SEQUENCE [LARGE SCALE GENOMIC DNA]</scope>
    <source>
        <strain evidence="15 16">TCC</strain>
    </source>
</reference>
<comment type="similarity">
    <text evidence="2">Belongs to the dynein heavy chain family.</text>
</comment>
<dbReference type="EMBL" id="PRFC01000258">
    <property type="protein sequence ID" value="PWU96425.1"/>
    <property type="molecule type" value="Genomic_DNA"/>
</dbReference>
<keyword evidence="6" id="KW-0547">Nucleotide-binding</keyword>
<dbReference type="FunFam" id="1.10.8.710:FF:000003">
    <property type="entry name" value="Dynein axonemal heavy chain 5"/>
    <property type="match status" value="1"/>
</dbReference>
<dbReference type="PANTHER" id="PTHR46961">
    <property type="entry name" value="DYNEIN HEAVY CHAIN 1, AXONEMAL-LIKE PROTEIN"/>
    <property type="match status" value="1"/>
</dbReference>